<reference evidence="1" key="1">
    <citation type="journal article" date="2012" name="PLoS Negl. Trop. Dis.">
        <title>A systematically improved high quality genome and transcriptome of the human blood fluke Schistosoma mansoni.</title>
        <authorList>
            <person name="Protasio A.V."/>
            <person name="Tsai I.J."/>
            <person name="Babbage A."/>
            <person name="Nichol S."/>
            <person name="Hunt M."/>
            <person name="Aslett M.A."/>
            <person name="De Silva N."/>
            <person name="Velarde G.S."/>
            <person name="Anderson T.J."/>
            <person name="Clark R.C."/>
            <person name="Davidson C."/>
            <person name="Dillon G.P."/>
            <person name="Holroyd N.E."/>
            <person name="LoVerde P.T."/>
            <person name="Lloyd C."/>
            <person name="McQuillan J."/>
            <person name="Oliveira G."/>
            <person name="Otto T.D."/>
            <person name="Parker-Manuel S.J."/>
            <person name="Quail M.A."/>
            <person name="Wilson R.A."/>
            <person name="Zerlotini A."/>
            <person name="Dunne D.W."/>
            <person name="Berriman M."/>
        </authorList>
    </citation>
    <scope>NUCLEOTIDE SEQUENCE [LARGE SCALE GENOMIC DNA]</scope>
    <source>
        <strain evidence="1">Puerto Rican</strain>
    </source>
</reference>
<proteinExistence type="predicted"/>
<reference evidence="2" key="2">
    <citation type="submission" date="2018-12" db="UniProtKB">
        <authorList>
            <consortium name="WormBaseParasite"/>
        </authorList>
    </citation>
    <scope>IDENTIFICATION</scope>
    <source>
        <strain evidence="2">Puerto Rican</strain>
    </source>
</reference>
<dbReference type="InParanoid" id="G4M1E8"/>
<evidence type="ECO:0000313" key="1">
    <source>
        <dbReference type="Proteomes" id="UP000008854"/>
    </source>
</evidence>
<accession>G4M1E8</accession>
<dbReference type="Proteomes" id="UP000008854">
    <property type="component" value="Unassembled WGS sequence"/>
</dbReference>
<dbReference type="WBParaSite" id="Smp_199980.1">
    <property type="protein sequence ID" value="Smp_199980.1"/>
    <property type="gene ID" value="Smp_199980"/>
</dbReference>
<dbReference type="KEGG" id="smm:Smp_199980"/>
<organism evidence="1 2">
    <name type="scientific">Schistosoma mansoni</name>
    <name type="common">Blood fluke</name>
    <dbReference type="NCBI Taxonomy" id="6183"/>
    <lineage>
        <taxon>Eukaryota</taxon>
        <taxon>Metazoa</taxon>
        <taxon>Spiralia</taxon>
        <taxon>Lophotrochozoa</taxon>
        <taxon>Platyhelminthes</taxon>
        <taxon>Trematoda</taxon>
        <taxon>Digenea</taxon>
        <taxon>Strigeidida</taxon>
        <taxon>Schistosomatoidea</taxon>
        <taxon>Schistosomatidae</taxon>
        <taxon>Schistosoma</taxon>
    </lineage>
</organism>
<dbReference type="CTD" id="29830372"/>
<dbReference type="RefSeq" id="XP_018647304.1">
    <property type="nucleotide sequence ID" value="XM_018791832.1"/>
</dbReference>
<name>G4M1E8_SCHMA</name>
<dbReference type="AlphaFoldDB" id="G4M1E8"/>
<protein>
    <submittedName>
        <fullName evidence="2">Uncharacterized protein</fullName>
    </submittedName>
</protein>
<dbReference type="GeneID" id="29830372"/>
<evidence type="ECO:0000313" key="2">
    <source>
        <dbReference type="WBParaSite" id="Smp_199980.1"/>
    </source>
</evidence>
<sequence>MFNSTMKELYVIKQKT</sequence>
<keyword evidence="1" id="KW-1185">Reference proteome</keyword>